<evidence type="ECO:0000256" key="4">
    <source>
        <dbReference type="SAM" id="MobiDB-lite"/>
    </source>
</evidence>
<dbReference type="PROSITE" id="PS50949">
    <property type="entry name" value="HTH_GNTR"/>
    <property type="match status" value="1"/>
</dbReference>
<evidence type="ECO:0000256" key="2">
    <source>
        <dbReference type="ARBA" id="ARBA00023125"/>
    </source>
</evidence>
<dbReference type="SMART" id="SM00345">
    <property type="entry name" value="HTH_GNTR"/>
    <property type="match status" value="1"/>
</dbReference>
<feature type="compositionally biased region" description="Basic and acidic residues" evidence="4">
    <location>
        <begin position="1"/>
        <end position="12"/>
    </location>
</feature>
<organism evidence="6 7">
    <name type="scientific">Sphingomonas ginkgonis</name>
    <dbReference type="NCBI Taxonomy" id="2315330"/>
    <lineage>
        <taxon>Bacteria</taxon>
        <taxon>Pseudomonadati</taxon>
        <taxon>Pseudomonadota</taxon>
        <taxon>Alphaproteobacteria</taxon>
        <taxon>Sphingomonadales</taxon>
        <taxon>Sphingomonadaceae</taxon>
        <taxon>Sphingomonas</taxon>
    </lineage>
</organism>
<dbReference type="Proteomes" id="UP000274661">
    <property type="component" value="Unassembled WGS sequence"/>
</dbReference>
<dbReference type="AlphaFoldDB" id="A0A3R9X8Q4"/>
<dbReference type="Gene3D" id="1.20.120.530">
    <property type="entry name" value="GntR ligand-binding domain-like"/>
    <property type="match status" value="1"/>
</dbReference>
<comment type="caution">
    <text evidence="6">The sequence shown here is derived from an EMBL/GenBank/DDBJ whole genome shotgun (WGS) entry which is preliminary data.</text>
</comment>
<dbReference type="SUPFAM" id="SSF48008">
    <property type="entry name" value="GntR ligand-binding domain-like"/>
    <property type="match status" value="1"/>
</dbReference>
<dbReference type="SMART" id="SM00895">
    <property type="entry name" value="FCD"/>
    <property type="match status" value="1"/>
</dbReference>
<keyword evidence="3" id="KW-0804">Transcription</keyword>
<dbReference type="GO" id="GO:0003700">
    <property type="term" value="F:DNA-binding transcription factor activity"/>
    <property type="evidence" value="ECO:0007669"/>
    <property type="project" value="InterPro"/>
</dbReference>
<evidence type="ECO:0000256" key="1">
    <source>
        <dbReference type="ARBA" id="ARBA00023015"/>
    </source>
</evidence>
<dbReference type="PANTHER" id="PTHR43537:SF44">
    <property type="entry name" value="GNTR FAMILY REGULATORY PROTEIN"/>
    <property type="match status" value="1"/>
</dbReference>
<protein>
    <submittedName>
        <fullName evidence="6">FadR family transcriptional regulator</fullName>
    </submittedName>
</protein>
<dbReference type="GO" id="GO:0003677">
    <property type="term" value="F:DNA binding"/>
    <property type="evidence" value="ECO:0007669"/>
    <property type="project" value="UniProtKB-KW"/>
</dbReference>
<dbReference type="EMBL" id="RWJF01000001">
    <property type="protein sequence ID" value="RST31431.1"/>
    <property type="molecule type" value="Genomic_DNA"/>
</dbReference>
<keyword evidence="7" id="KW-1185">Reference proteome</keyword>
<feature type="domain" description="HTH gntR-type" evidence="5">
    <location>
        <begin position="27"/>
        <end position="95"/>
    </location>
</feature>
<evidence type="ECO:0000313" key="6">
    <source>
        <dbReference type="EMBL" id="RST31431.1"/>
    </source>
</evidence>
<dbReference type="InterPro" id="IPR036390">
    <property type="entry name" value="WH_DNA-bd_sf"/>
</dbReference>
<evidence type="ECO:0000259" key="5">
    <source>
        <dbReference type="PROSITE" id="PS50949"/>
    </source>
</evidence>
<dbReference type="InterPro" id="IPR008920">
    <property type="entry name" value="TF_FadR/GntR_C"/>
</dbReference>
<dbReference type="OrthoDB" id="9028214at2"/>
<keyword evidence="1" id="KW-0805">Transcription regulation</keyword>
<evidence type="ECO:0000256" key="3">
    <source>
        <dbReference type="ARBA" id="ARBA00023163"/>
    </source>
</evidence>
<dbReference type="SUPFAM" id="SSF46785">
    <property type="entry name" value="Winged helix' DNA-binding domain"/>
    <property type="match status" value="1"/>
</dbReference>
<dbReference type="InterPro" id="IPR000524">
    <property type="entry name" value="Tscrpt_reg_HTH_GntR"/>
</dbReference>
<evidence type="ECO:0000313" key="7">
    <source>
        <dbReference type="Proteomes" id="UP000274661"/>
    </source>
</evidence>
<dbReference type="InterPro" id="IPR036388">
    <property type="entry name" value="WH-like_DNA-bd_sf"/>
</dbReference>
<accession>A0A3R9X8Q4</accession>
<dbReference type="CDD" id="cd07377">
    <property type="entry name" value="WHTH_GntR"/>
    <property type="match status" value="1"/>
</dbReference>
<proteinExistence type="predicted"/>
<dbReference type="PANTHER" id="PTHR43537">
    <property type="entry name" value="TRANSCRIPTIONAL REGULATOR, GNTR FAMILY"/>
    <property type="match status" value="1"/>
</dbReference>
<dbReference type="InterPro" id="IPR011711">
    <property type="entry name" value="GntR_C"/>
</dbReference>
<feature type="region of interest" description="Disordered" evidence="4">
    <location>
        <begin position="1"/>
        <end position="27"/>
    </location>
</feature>
<gene>
    <name evidence="6" type="ORF">HMF7854_11715</name>
</gene>
<sequence length="254" mass="27472">MTELARPERDSGGEPSDSARAPRGTGRRLHGAIAHKLGMAIVSGEYAPGDTLSGEVAFSEALDVSRSAYREAIQVLAAKGLVESRPKAGTRVLPRSRWNLLDPDVLGWAFSGEPDHAFVRSLFELRSVVEPAAARFAAERRDRADLKAMKDALGGMRRHTLATDAGRAADRDFHDAILRATRNDAMMVLSASIGAAVNWTTRYKQRARELPRNPIPDHAKVYEAILAGDGEAAALAMRTLVELALEDTSSSMEA</sequence>
<keyword evidence="2" id="KW-0238">DNA-binding</keyword>
<reference evidence="6 7" key="1">
    <citation type="submission" date="2018-12" db="EMBL/GenBank/DDBJ databases">
        <title>Sphingomonas sp. HMF7854 Genome sequencing and assembly.</title>
        <authorList>
            <person name="Cha I."/>
            <person name="Kang H."/>
            <person name="Kim H."/>
            <person name="Kang J."/>
            <person name="Joh K."/>
        </authorList>
    </citation>
    <scope>NUCLEOTIDE SEQUENCE [LARGE SCALE GENOMIC DNA]</scope>
    <source>
        <strain evidence="6 7">HMF7854</strain>
    </source>
</reference>
<dbReference type="Pfam" id="PF00392">
    <property type="entry name" value="GntR"/>
    <property type="match status" value="1"/>
</dbReference>
<dbReference type="Gene3D" id="1.10.10.10">
    <property type="entry name" value="Winged helix-like DNA-binding domain superfamily/Winged helix DNA-binding domain"/>
    <property type="match status" value="1"/>
</dbReference>
<dbReference type="Pfam" id="PF07729">
    <property type="entry name" value="FCD"/>
    <property type="match status" value="1"/>
</dbReference>
<dbReference type="RefSeq" id="WP_126719259.1">
    <property type="nucleotide sequence ID" value="NZ_RWJF01000001.1"/>
</dbReference>
<name>A0A3R9X8Q4_9SPHN</name>